<dbReference type="CDD" id="cd19132">
    <property type="entry name" value="AKR_AKR5D1_E1"/>
    <property type="match status" value="1"/>
</dbReference>
<dbReference type="EMBL" id="BJYX01000007">
    <property type="protein sequence ID" value="GEO30040.1"/>
    <property type="molecule type" value="Genomic_DNA"/>
</dbReference>
<keyword evidence="9" id="KW-1185">Reference proteome</keyword>
<comment type="caution">
    <text evidence="8">The sequence shown here is derived from an EMBL/GenBank/DDBJ whole genome shotgun (WGS) entry which is preliminary data.</text>
</comment>
<feature type="active site" description="Proton donor" evidence="4">
    <location>
        <position position="51"/>
    </location>
</feature>
<dbReference type="PROSITE" id="PS00798">
    <property type="entry name" value="ALDOKETO_REDUCTASE_1"/>
    <property type="match status" value="1"/>
</dbReference>
<dbReference type="InterPro" id="IPR020471">
    <property type="entry name" value="AKR"/>
</dbReference>
<organism evidence="8 9">
    <name type="scientific">Terrabacter aerolatus</name>
    <dbReference type="NCBI Taxonomy" id="422442"/>
    <lineage>
        <taxon>Bacteria</taxon>
        <taxon>Bacillati</taxon>
        <taxon>Actinomycetota</taxon>
        <taxon>Actinomycetes</taxon>
        <taxon>Micrococcales</taxon>
        <taxon>Intrasporangiaceae</taxon>
        <taxon>Terrabacter</taxon>
    </lineage>
</organism>
<protein>
    <submittedName>
        <fullName evidence="8">Oxidoreductase</fullName>
    </submittedName>
</protein>
<keyword evidence="2" id="KW-0521">NADP</keyword>
<keyword evidence="3" id="KW-0560">Oxidoreductase</keyword>
<dbReference type="PROSITE" id="PS00063">
    <property type="entry name" value="ALDOKETO_REDUCTASE_3"/>
    <property type="match status" value="1"/>
</dbReference>
<dbReference type="Proteomes" id="UP000321534">
    <property type="component" value="Unassembled WGS sequence"/>
</dbReference>
<gene>
    <name evidence="8" type="ORF">TAE01_18500</name>
</gene>
<evidence type="ECO:0000256" key="3">
    <source>
        <dbReference type="ARBA" id="ARBA00023002"/>
    </source>
</evidence>
<dbReference type="SUPFAM" id="SSF51430">
    <property type="entry name" value="NAD(P)-linked oxidoreductase"/>
    <property type="match status" value="1"/>
</dbReference>
<evidence type="ECO:0000256" key="2">
    <source>
        <dbReference type="ARBA" id="ARBA00022857"/>
    </source>
</evidence>
<evidence type="ECO:0000313" key="9">
    <source>
        <dbReference type="Proteomes" id="UP000321534"/>
    </source>
</evidence>
<evidence type="ECO:0000256" key="1">
    <source>
        <dbReference type="ARBA" id="ARBA00007905"/>
    </source>
</evidence>
<dbReference type="PANTHER" id="PTHR43827">
    <property type="entry name" value="2,5-DIKETO-D-GLUCONIC ACID REDUCTASE"/>
    <property type="match status" value="1"/>
</dbReference>
<evidence type="ECO:0000256" key="6">
    <source>
        <dbReference type="PIRSR" id="PIRSR000097-3"/>
    </source>
</evidence>
<dbReference type="PROSITE" id="PS00062">
    <property type="entry name" value="ALDOKETO_REDUCTASE_2"/>
    <property type="match status" value="1"/>
</dbReference>
<dbReference type="GO" id="GO:0016616">
    <property type="term" value="F:oxidoreductase activity, acting on the CH-OH group of donors, NAD or NADP as acceptor"/>
    <property type="evidence" value="ECO:0007669"/>
    <property type="project" value="UniProtKB-ARBA"/>
</dbReference>
<dbReference type="RefSeq" id="WP_147065644.1">
    <property type="nucleotide sequence ID" value="NZ_BAAARO010000026.1"/>
</dbReference>
<dbReference type="AlphaFoldDB" id="A0A512D1A0"/>
<feature type="binding site" evidence="5">
    <location>
        <position position="109"/>
    </location>
    <ligand>
        <name>substrate</name>
    </ligand>
</feature>
<feature type="site" description="Lowers pKa of active site Tyr" evidence="6">
    <location>
        <position position="76"/>
    </location>
</feature>
<sequence length="279" mass="30023">MATTPTRTLNDGTTLPATGFGTYPLTGEDGIRSMVTAIEAGYRLLDTAVNYGNEAEVGEAIRRSGVPREQLVVQTKVPGRDHAFDRAVASIEGSLERLGLEQLDVALIHWPNPSVGLYVDAYRALVECRGRGLVRSVGVSNFTEQHLADVIEATGVTPALNQVELHPLFPQERLRAAHERLGIVTEAWSPLGKRNAPFGADPVAAAAEAHGVTPAQAILRWHVQLGVVPLPKSADAERQRTNLDVFGFELSPDEVAAISGLARQDGRLFGGDPDTHEEM</sequence>
<reference evidence="8 9" key="1">
    <citation type="submission" date="2019-07" db="EMBL/GenBank/DDBJ databases">
        <title>Whole genome shotgun sequence of Terrabacter aerolatus NBRC 106305.</title>
        <authorList>
            <person name="Hosoyama A."/>
            <person name="Uohara A."/>
            <person name="Ohji S."/>
            <person name="Ichikawa N."/>
        </authorList>
    </citation>
    <scope>NUCLEOTIDE SEQUENCE [LARGE SCALE GENOMIC DNA]</scope>
    <source>
        <strain evidence="8 9">NBRC 106305</strain>
    </source>
</reference>
<evidence type="ECO:0000256" key="5">
    <source>
        <dbReference type="PIRSR" id="PIRSR000097-2"/>
    </source>
</evidence>
<dbReference type="InterPro" id="IPR023210">
    <property type="entry name" value="NADP_OxRdtase_dom"/>
</dbReference>
<dbReference type="Pfam" id="PF00248">
    <property type="entry name" value="Aldo_ket_red"/>
    <property type="match status" value="2"/>
</dbReference>
<evidence type="ECO:0000313" key="8">
    <source>
        <dbReference type="EMBL" id="GEO30040.1"/>
    </source>
</evidence>
<dbReference type="InterPro" id="IPR036812">
    <property type="entry name" value="NAD(P)_OxRdtase_dom_sf"/>
</dbReference>
<dbReference type="PANTHER" id="PTHR43827:SF3">
    <property type="entry name" value="NADP-DEPENDENT OXIDOREDUCTASE DOMAIN-CONTAINING PROTEIN"/>
    <property type="match status" value="1"/>
</dbReference>
<dbReference type="OrthoDB" id="9804790at2"/>
<feature type="domain" description="NADP-dependent oxidoreductase" evidence="7">
    <location>
        <begin position="205"/>
        <end position="261"/>
    </location>
</feature>
<comment type="similarity">
    <text evidence="1">Belongs to the aldo/keto reductase family.</text>
</comment>
<dbReference type="InterPro" id="IPR018170">
    <property type="entry name" value="Aldo/ket_reductase_CS"/>
</dbReference>
<dbReference type="FunFam" id="3.20.20.100:FF:000002">
    <property type="entry name" value="2,5-diketo-D-gluconic acid reductase A"/>
    <property type="match status" value="1"/>
</dbReference>
<evidence type="ECO:0000259" key="7">
    <source>
        <dbReference type="Pfam" id="PF00248"/>
    </source>
</evidence>
<dbReference type="PRINTS" id="PR00069">
    <property type="entry name" value="ALDKETRDTASE"/>
</dbReference>
<accession>A0A512D1A0</accession>
<evidence type="ECO:0000256" key="4">
    <source>
        <dbReference type="PIRSR" id="PIRSR000097-1"/>
    </source>
</evidence>
<proteinExistence type="inferred from homology"/>
<dbReference type="PIRSF" id="PIRSF000097">
    <property type="entry name" value="AKR"/>
    <property type="match status" value="1"/>
</dbReference>
<name>A0A512D1A0_9MICO</name>
<feature type="domain" description="NADP-dependent oxidoreductase" evidence="7">
    <location>
        <begin position="24"/>
        <end position="193"/>
    </location>
</feature>
<dbReference type="Gene3D" id="3.20.20.100">
    <property type="entry name" value="NADP-dependent oxidoreductase domain"/>
    <property type="match status" value="1"/>
</dbReference>